<feature type="non-terminal residue" evidence="2">
    <location>
        <position position="166"/>
    </location>
</feature>
<accession>X0YKG3</accession>
<evidence type="ECO:0000313" key="2">
    <source>
        <dbReference type="EMBL" id="GAG37271.1"/>
    </source>
</evidence>
<dbReference type="AlphaFoldDB" id="X0YKG3"/>
<organism evidence="2">
    <name type="scientific">marine sediment metagenome</name>
    <dbReference type="NCBI Taxonomy" id="412755"/>
    <lineage>
        <taxon>unclassified sequences</taxon>
        <taxon>metagenomes</taxon>
        <taxon>ecological metagenomes</taxon>
    </lineage>
</organism>
<feature type="domain" description="Peptidase M16 N-terminal" evidence="1">
    <location>
        <begin position="50"/>
        <end position="163"/>
    </location>
</feature>
<dbReference type="InterPro" id="IPR011249">
    <property type="entry name" value="Metalloenz_LuxS/M16"/>
</dbReference>
<evidence type="ECO:0000259" key="1">
    <source>
        <dbReference type="Pfam" id="PF00675"/>
    </source>
</evidence>
<dbReference type="EMBL" id="BARS01040582">
    <property type="protein sequence ID" value="GAG37271.1"/>
    <property type="molecule type" value="Genomic_DNA"/>
</dbReference>
<reference evidence="2" key="1">
    <citation type="journal article" date="2014" name="Front. Microbiol.">
        <title>High frequency of phylogenetically diverse reductive dehalogenase-homologous genes in deep subseafloor sedimentary metagenomes.</title>
        <authorList>
            <person name="Kawai M."/>
            <person name="Futagami T."/>
            <person name="Toyoda A."/>
            <person name="Takaki Y."/>
            <person name="Nishi S."/>
            <person name="Hori S."/>
            <person name="Arai W."/>
            <person name="Tsubouchi T."/>
            <person name="Morono Y."/>
            <person name="Uchiyama I."/>
            <person name="Ito T."/>
            <person name="Fujiyama A."/>
            <person name="Inagaki F."/>
            <person name="Takami H."/>
        </authorList>
    </citation>
    <scope>NUCLEOTIDE SEQUENCE</scope>
    <source>
        <strain evidence="2">Expedition CK06-06</strain>
    </source>
</reference>
<name>X0YKG3_9ZZZZ</name>
<protein>
    <recommendedName>
        <fullName evidence="1">Peptidase M16 N-terminal domain-containing protein</fullName>
    </recommendedName>
</protein>
<gene>
    <name evidence="2" type="ORF">S01H1_61836</name>
</gene>
<sequence length="166" mass="18708">MMSSRKILIHLLLISALTLIATQEDSETPMSAWKIPPKQLSLENGLTYIYQKDVSSAVTVVQVLIRAGKRDEPKGKEGLAYLTTRLAIAIPDQRKVQDLMDQATRLTMDSKSDYSFINISCLSENLDDSLETMTKIMRDPLFSGLKIDGIKKQMNRRRESAEDDSI</sequence>
<dbReference type="Pfam" id="PF00675">
    <property type="entry name" value="Peptidase_M16"/>
    <property type="match status" value="1"/>
</dbReference>
<dbReference type="SUPFAM" id="SSF63411">
    <property type="entry name" value="LuxS/MPP-like metallohydrolase"/>
    <property type="match status" value="1"/>
</dbReference>
<dbReference type="GO" id="GO:0046872">
    <property type="term" value="F:metal ion binding"/>
    <property type="evidence" value="ECO:0007669"/>
    <property type="project" value="InterPro"/>
</dbReference>
<dbReference type="Gene3D" id="3.30.830.10">
    <property type="entry name" value="Metalloenzyme, LuxS/M16 peptidase-like"/>
    <property type="match status" value="1"/>
</dbReference>
<dbReference type="InterPro" id="IPR011765">
    <property type="entry name" value="Pept_M16_N"/>
</dbReference>
<comment type="caution">
    <text evidence="2">The sequence shown here is derived from an EMBL/GenBank/DDBJ whole genome shotgun (WGS) entry which is preliminary data.</text>
</comment>
<proteinExistence type="predicted"/>